<feature type="transmembrane region" description="Helical" evidence="16">
    <location>
        <begin position="6"/>
        <end position="24"/>
    </location>
</feature>
<evidence type="ECO:0000256" key="10">
    <source>
        <dbReference type="ARBA" id="ARBA00023002"/>
    </source>
</evidence>
<feature type="binding site" description="axial binding residue" evidence="14">
    <location>
        <position position="448"/>
    </location>
    <ligand>
        <name>heme</name>
        <dbReference type="ChEBI" id="CHEBI:30413"/>
    </ligand>
    <ligandPart>
        <name>Fe</name>
        <dbReference type="ChEBI" id="CHEBI:18248"/>
    </ligandPart>
</feature>
<proteinExistence type="inferred from homology"/>
<keyword evidence="10 15" id="KW-0560">Oxidoreductase</keyword>
<dbReference type="Pfam" id="PF00067">
    <property type="entry name" value="p450"/>
    <property type="match status" value="1"/>
</dbReference>
<evidence type="ECO:0000256" key="8">
    <source>
        <dbReference type="ARBA" id="ARBA00022824"/>
    </source>
</evidence>
<evidence type="ECO:0000256" key="4">
    <source>
        <dbReference type="ARBA" id="ARBA00004406"/>
    </source>
</evidence>
<evidence type="ECO:0000256" key="15">
    <source>
        <dbReference type="RuleBase" id="RU000461"/>
    </source>
</evidence>
<keyword evidence="18" id="KW-1185">Reference proteome</keyword>
<dbReference type="PANTHER" id="PTHR24292:SF84">
    <property type="entry name" value="CYTOCHROME P450 28A5-RELATED"/>
    <property type="match status" value="1"/>
</dbReference>
<evidence type="ECO:0000256" key="12">
    <source>
        <dbReference type="ARBA" id="ARBA00023033"/>
    </source>
</evidence>
<dbReference type="PROSITE" id="PS00086">
    <property type="entry name" value="CYTOCHROME_P450"/>
    <property type="match status" value="1"/>
</dbReference>
<comment type="subcellular location">
    <subcellularLocation>
        <location evidence="4">Endoplasmic reticulum membrane</location>
        <topology evidence="4">Peripheral membrane protein</topology>
    </subcellularLocation>
    <subcellularLocation>
        <location evidence="3">Microsome membrane</location>
        <topology evidence="3">Peripheral membrane protein</topology>
    </subcellularLocation>
</comment>
<organism evidence="17 18">
    <name type="scientific">Stomoxys calcitrans</name>
    <name type="common">Stable fly</name>
    <name type="synonym">Conops calcitrans</name>
    <dbReference type="NCBI Taxonomy" id="35570"/>
    <lineage>
        <taxon>Eukaryota</taxon>
        <taxon>Metazoa</taxon>
        <taxon>Ecdysozoa</taxon>
        <taxon>Arthropoda</taxon>
        <taxon>Hexapoda</taxon>
        <taxon>Insecta</taxon>
        <taxon>Pterygota</taxon>
        <taxon>Neoptera</taxon>
        <taxon>Endopterygota</taxon>
        <taxon>Diptera</taxon>
        <taxon>Brachycera</taxon>
        <taxon>Muscomorpha</taxon>
        <taxon>Muscoidea</taxon>
        <taxon>Muscidae</taxon>
        <taxon>Stomoxys</taxon>
    </lineage>
</organism>
<keyword evidence="16" id="KW-0812">Transmembrane</keyword>
<dbReference type="CDD" id="cd11056">
    <property type="entry name" value="CYP6-like"/>
    <property type="match status" value="1"/>
</dbReference>
<dbReference type="GO" id="GO:0020037">
    <property type="term" value="F:heme binding"/>
    <property type="evidence" value="ECO:0007669"/>
    <property type="project" value="InterPro"/>
</dbReference>
<evidence type="ECO:0000313" key="18">
    <source>
        <dbReference type="Proteomes" id="UP000095300"/>
    </source>
</evidence>
<keyword evidence="16" id="KW-1133">Transmembrane helix</keyword>
<comment type="function">
    <text evidence="2">May be involved in the metabolism of insect hormones and in the breakdown of synthetic insecticides.</text>
</comment>
<evidence type="ECO:0000256" key="1">
    <source>
        <dbReference type="ARBA" id="ARBA00001971"/>
    </source>
</evidence>
<evidence type="ECO:0000256" key="9">
    <source>
        <dbReference type="ARBA" id="ARBA00022848"/>
    </source>
</evidence>
<accession>A0A1I8P837</accession>
<keyword evidence="7 14" id="KW-0479">Metal-binding</keyword>
<dbReference type="GO" id="GO:0016705">
    <property type="term" value="F:oxidoreductase activity, acting on paired donors, with incorporation or reduction of molecular oxygen"/>
    <property type="evidence" value="ECO:0007669"/>
    <property type="project" value="InterPro"/>
</dbReference>
<dbReference type="FunFam" id="1.10.630.10:FF:000182">
    <property type="entry name" value="Cytochrome P450 3A4"/>
    <property type="match status" value="1"/>
</dbReference>
<dbReference type="PRINTS" id="PR00385">
    <property type="entry name" value="P450"/>
</dbReference>
<protein>
    <recommendedName>
        <fullName evidence="19">Cytochrome P450</fullName>
    </recommendedName>
</protein>
<dbReference type="GO" id="GO:0005789">
    <property type="term" value="C:endoplasmic reticulum membrane"/>
    <property type="evidence" value="ECO:0007669"/>
    <property type="project" value="UniProtKB-SubCell"/>
</dbReference>
<evidence type="ECO:0000256" key="3">
    <source>
        <dbReference type="ARBA" id="ARBA00004174"/>
    </source>
</evidence>
<keyword evidence="8" id="KW-0256">Endoplasmic reticulum</keyword>
<dbReference type="GO" id="GO:0005506">
    <property type="term" value="F:iron ion binding"/>
    <property type="evidence" value="ECO:0007669"/>
    <property type="project" value="InterPro"/>
</dbReference>
<evidence type="ECO:0000256" key="6">
    <source>
        <dbReference type="ARBA" id="ARBA00022617"/>
    </source>
</evidence>
<feature type="transmembrane region" description="Helical" evidence="16">
    <location>
        <begin position="216"/>
        <end position="236"/>
    </location>
</feature>
<gene>
    <name evidence="17" type="primary">106091058</name>
</gene>
<keyword evidence="13 16" id="KW-0472">Membrane</keyword>
<keyword evidence="11 14" id="KW-0408">Iron</keyword>
<comment type="cofactor">
    <cofactor evidence="1 14">
        <name>heme</name>
        <dbReference type="ChEBI" id="CHEBI:30413"/>
    </cofactor>
</comment>
<keyword evidence="9" id="KW-0492">Microsome</keyword>
<dbReference type="InterPro" id="IPR002403">
    <property type="entry name" value="Cyt_P450_E_grp-IV"/>
</dbReference>
<comment type="similarity">
    <text evidence="5 15">Belongs to the cytochrome P450 family.</text>
</comment>
<dbReference type="InterPro" id="IPR001128">
    <property type="entry name" value="Cyt_P450"/>
</dbReference>
<dbReference type="VEuPathDB" id="VectorBase:SCAU005686"/>
<evidence type="ECO:0000256" key="13">
    <source>
        <dbReference type="ARBA" id="ARBA00023136"/>
    </source>
</evidence>
<evidence type="ECO:0000256" key="16">
    <source>
        <dbReference type="SAM" id="Phobius"/>
    </source>
</evidence>
<reference evidence="17" key="1">
    <citation type="submission" date="2020-05" db="UniProtKB">
        <authorList>
            <consortium name="EnsemblMetazoa"/>
        </authorList>
    </citation>
    <scope>IDENTIFICATION</scope>
    <source>
        <strain evidence="17">USDA</strain>
    </source>
</reference>
<evidence type="ECO:0000256" key="7">
    <source>
        <dbReference type="ARBA" id="ARBA00022723"/>
    </source>
</evidence>
<dbReference type="STRING" id="35570.A0A1I8P837"/>
<dbReference type="Gene3D" id="1.10.630.10">
    <property type="entry name" value="Cytochrome P450"/>
    <property type="match status" value="1"/>
</dbReference>
<dbReference type="KEGG" id="scac:106091058"/>
<evidence type="ECO:0008006" key="19">
    <source>
        <dbReference type="Google" id="ProtNLM"/>
    </source>
</evidence>
<dbReference type="InterPro" id="IPR017972">
    <property type="entry name" value="Cyt_P450_CS"/>
</dbReference>
<dbReference type="PANTHER" id="PTHR24292">
    <property type="entry name" value="CYTOCHROME P450"/>
    <property type="match status" value="1"/>
</dbReference>
<evidence type="ECO:0000256" key="14">
    <source>
        <dbReference type="PIRSR" id="PIRSR602403-1"/>
    </source>
</evidence>
<dbReference type="AlphaFoldDB" id="A0A1I8P837"/>
<evidence type="ECO:0000256" key="2">
    <source>
        <dbReference type="ARBA" id="ARBA00003690"/>
    </source>
</evidence>
<dbReference type="EnsemblMetazoa" id="SCAU005686-RA">
    <property type="protein sequence ID" value="SCAU005686-PA"/>
    <property type="gene ID" value="SCAU005686"/>
</dbReference>
<sequence>MIVTILGIICATLLLVYILVLRSYDYWKKRGVNGPKPWPFIGNLSSAFTQARNMAYDIQDLYEAHKSTENFVGIYNCCTPQLLITDIDLIRRIMVADFKHFHDNEISKFLDRKSDMLFGYSPFVSTGDEWKKCRAEISPGFTINRVKAVLPVTNKVCSSMIEFIEEKSKITTKDGIDGKDLCFRFTCEVVSNTVLGLDDQTFTNKPSVIMDMSKRIFIQSPILIFQLLLMALIPSLHKFKKMRFIPKQVEQFFIKIMDSSLNQRKDQIKQGSNEVRHDFINYLLQLQEKKNLTMQELAAHTMTYVTDGIETLSGILSHCLLMLGRDEKRQDVLRREILEKLEDTNDFDSIMGLPYLDACIHETLRLVPPVANATRLCTESIDFENKNGKVLNVAVGTPVILPIHAIMVDKQFYKDPTDFVPERFVDGGLKKCKEQGIYFGFGAGPRICLGMRFALAQMKAALVHIIRNYNVRINPRTRKDLRFDPSYFLLRLDGGIWLDFDKIN</sequence>
<dbReference type="SUPFAM" id="SSF48264">
    <property type="entry name" value="Cytochrome P450"/>
    <property type="match status" value="1"/>
</dbReference>
<dbReference type="GO" id="GO:0004497">
    <property type="term" value="F:monooxygenase activity"/>
    <property type="evidence" value="ECO:0007669"/>
    <property type="project" value="UniProtKB-KW"/>
</dbReference>
<evidence type="ECO:0000256" key="5">
    <source>
        <dbReference type="ARBA" id="ARBA00010617"/>
    </source>
</evidence>
<keyword evidence="6 14" id="KW-0349">Heme</keyword>
<dbReference type="OrthoDB" id="2789670at2759"/>
<dbReference type="Proteomes" id="UP000095300">
    <property type="component" value="Unassembled WGS sequence"/>
</dbReference>
<keyword evidence="12 15" id="KW-0503">Monooxygenase</keyword>
<evidence type="ECO:0000256" key="11">
    <source>
        <dbReference type="ARBA" id="ARBA00023004"/>
    </source>
</evidence>
<dbReference type="InterPro" id="IPR036396">
    <property type="entry name" value="Cyt_P450_sf"/>
</dbReference>
<dbReference type="InterPro" id="IPR050476">
    <property type="entry name" value="Insect_CytP450_Detox"/>
</dbReference>
<name>A0A1I8P837_STOCA</name>
<dbReference type="PRINTS" id="PR00465">
    <property type="entry name" value="EP450IV"/>
</dbReference>
<evidence type="ECO:0000313" key="17">
    <source>
        <dbReference type="EnsemblMetazoa" id="SCAU005686-PA"/>
    </source>
</evidence>